<dbReference type="RefSeq" id="WP_193991604.1">
    <property type="nucleotide sequence ID" value="NZ_JADEXP010000028.1"/>
</dbReference>
<reference evidence="7" key="1">
    <citation type="submission" date="2020-10" db="EMBL/GenBank/DDBJ databases">
        <authorList>
            <person name="Castelo-Branco R."/>
            <person name="Eusebio N."/>
            <person name="Adriana R."/>
            <person name="Vieira A."/>
            <person name="Brugerolle De Fraissinette N."/>
            <person name="Rezende De Castro R."/>
            <person name="Schneider M.P."/>
            <person name="Vasconcelos V."/>
            <person name="Leao P.N."/>
        </authorList>
    </citation>
    <scope>NUCLEOTIDE SEQUENCE</scope>
    <source>
        <strain evidence="7">LEGE 11479</strain>
    </source>
</reference>
<dbReference type="Gene3D" id="3.30.390.140">
    <property type="match status" value="1"/>
</dbReference>
<comment type="function">
    <text evidence="1 6">Probably a ribosomal protein or a ribosome-associated protein.</text>
</comment>
<evidence type="ECO:0000256" key="3">
    <source>
        <dbReference type="ARBA" id="ARBA00011458"/>
    </source>
</evidence>
<keyword evidence="5 6" id="KW-0687">Ribonucleoprotein</keyword>
<sequence>MKPRGVQRRFALSRFILKVLWLDKDVALAVDQVVGKGSSPLTSYFFWPRNDAWDQMKIELESKTWIAEEERIDLLNQATEIINYWQEGGKTLPMQKAADKFPDVAFTGSS</sequence>
<dbReference type="AlphaFoldDB" id="A0A928ZTL5"/>
<evidence type="ECO:0000256" key="6">
    <source>
        <dbReference type="HAMAP-Rule" id="MF_00619"/>
    </source>
</evidence>
<evidence type="ECO:0000256" key="1">
    <source>
        <dbReference type="ARBA" id="ARBA00002396"/>
    </source>
</evidence>
<keyword evidence="8" id="KW-1185">Reference proteome</keyword>
<keyword evidence="4 6" id="KW-0689">Ribosomal protein</keyword>
<dbReference type="GO" id="GO:0006412">
    <property type="term" value="P:translation"/>
    <property type="evidence" value="ECO:0007669"/>
    <property type="project" value="UniProtKB-UniRule"/>
</dbReference>
<dbReference type="InterPro" id="IPR038447">
    <property type="entry name" value="PSRP-3/Ycf65_sf"/>
</dbReference>
<protein>
    <recommendedName>
        <fullName evidence="6">Probable small ribosomal subunit protein cS23</fullName>
    </recommendedName>
</protein>
<dbReference type="GO" id="GO:0003735">
    <property type="term" value="F:structural constituent of ribosome"/>
    <property type="evidence" value="ECO:0007669"/>
    <property type="project" value="InterPro"/>
</dbReference>
<comment type="subunit">
    <text evidence="3 6">Part of the 30S ribosomal subunit.</text>
</comment>
<comment type="caution">
    <text evidence="7">The sequence shown here is derived from an EMBL/GenBank/DDBJ whole genome shotgun (WGS) entry which is preliminary data.</text>
</comment>
<dbReference type="PANTHER" id="PTHR35108:SF1">
    <property type="entry name" value="OS04G0461100 PROTEIN"/>
    <property type="match status" value="1"/>
</dbReference>
<name>A0A928ZTL5_LEPEC</name>
<dbReference type="GO" id="GO:0005840">
    <property type="term" value="C:ribosome"/>
    <property type="evidence" value="ECO:0007669"/>
    <property type="project" value="UniProtKB-KW"/>
</dbReference>
<dbReference type="InterPro" id="IPR006924">
    <property type="entry name" value="Ribosomal_cS23-like"/>
</dbReference>
<dbReference type="HAMAP" id="MF_00619">
    <property type="entry name" value="Ribosomal_plastid_cS23"/>
    <property type="match status" value="1"/>
</dbReference>
<comment type="similarity">
    <text evidence="2 6">Belongs to the chloroplast-specific ribosomal protein cS23 family.</text>
</comment>
<dbReference type="NCBIfam" id="NF002740">
    <property type="entry name" value="PRK02724.1"/>
    <property type="match status" value="1"/>
</dbReference>
<evidence type="ECO:0000313" key="7">
    <source>
        <dbReference type="EMBL" id="MBE9066104.1"/>
    </source>
</evidence>
<evidence type="ECO:0000256" key="2">
    <source>
        <dbReference type="ARBA" id="ARBA00008561"/>
    </source>
</evidence>
<dbReference type="Proteomes" id="UP000615026">
    <property type="component" value="Unassembled WGS sequence"/>
</dbReference>
<evidence type="ECO:0000313" key="8">
    <source>
        <dbReference type="Proteomes" id="UP000615026"/>
    </source>
</evidence>
<evidence type="ECO:0000256" key="4">
    <source>
        <dbReference type="ARBA" id="ARBA00022980"/>
    </source>
</evidence>
<dbReference type="EMBL" id="JADEXP010000028">
    <property type="protein sequence ID" value="MBE9066104.1"/>
    <property type="molecule type" value="Genomic_DNA"/>
</dbReference>
<accession>A0A928ZTL5</accession>
<dbReference type="PANTHER" id="PTHR35108">
    <property type="entry name" value="30S RIBOSOMAL PROTEIN 3, CHLOROPLASTIC"/>
    <property type="match status" value="1"/>
</dbReference>
<dbReference type="InterPro" id="IPR057257">
    <property type="entry name" value="Ribosomal_cS23"/>
</dbReference>
<gene>
    <name evidence="7" type="ORF">IQ260_05515</name>
</gene>
<evidence type="ECO:0000256" key="5">
    <source>
        <dbReference type="ARBA" id="ARBA00023274"/>
    </source>
</evidence>
<organism evidence="7 8">
    <name type="scientific">Leptolyngbya cf. ectocarpi LEGE 11479</name>
    <dbReference type="NCBI Taxonomy" id="1828722"/>
    <lineage>
        <taxon>Bacteria</taxon>
        <taxon>Bacillati</taxon>
        <taxon>Cyanobacteriota</taxon>
        <taxon>Cyanophyceae</taxon>
        <taxon>Leptolyngbyales</taxon>
        <taxon>Leptolyngbyaceae</taxon>
        <taxon>Leptolyngbya group</taxon>
        <taxon>Leptolyngbya</taxon>
    </lineage>
</organism>
<dbReference type="Pfam" id="PF04839">
    <property type="entry name" value="PSRP-3_Ycf65"/>
    <property type="match status" value="1"/>
</dbReference>
<dbReference type="GO" id="GO:1990904">
    <property type="term" value="C:ribonucleoprotein complex"/>
    <property type="evidence" value="ECO:0007669"/>
    <property type="project" value="UniProtKB-KW"/>
</dbReference>
<proteinExistence type="inferred from homology"/>